<evidence type="ECO:0000313" key="2">
    <source>
        <dbReference type="Proteomes" id="UP001331761"/>
    </source>
</evidence>
<evidence type="ECO:0000313" key="1">
    <source>
        <dbReference type="EMBL" id="KAK5974416.1"/>
    </source>
</evidence>
<dbReference type="AlphaFoldDB" id="A0AAN8II52"/>
<reference evidence="1 2" key="1">
    <citation type="submission" date="2019-10" db="EMBL/GenBank/DDBJ databases">
        <title>Assembly and Annotation for the nematode Trichostrongylus colubriformis.</title>
        <authorList>
            <person name="Martin J."/>
        </authorList>
    </citation>
    <scope>NUCLEOTIDE SEQUENCE [LARGE SCALE GENOMIC DNA]</scope>
    <source>
        <strain evidence="1">G859</strain>
        <tissue evidence="1">Whole worm</tissue>
    </source>
</reference>
<keyword evidence="2" id="KW-1185">Reference proteome</keyword>
<comment type="caution">
    <text evidence="1">The sequence shown here is derived from an EMBL/GenBank/DDBJ whole genome shotgun (WGS) entry which is preliminary data.</text>
</comment>
<name>A0AAN8II52_TRICO</name>
<accession>A0AAN8II52</accession>
<protein>
    <submittedName>
        <fullName evidence="1">Uncharacterized protein</fullName>
    </submittedName>
</protein>
<proteinExistence type="predicted"/>
<dbReference type="EMBL" id="WIXE01014273">
    <property type="protein sequence ID" value="KAK5974416.1"/>
    <property type="molecule type" value="Genomic_DNA"/>
</dbReference>
<organism evidence="1 2">
    <name type="scientific">Trichostrongylus colubriformis</name>
    <name type="common">Black scour worm</name>
    <dbReference type="NCBI Taxonomy" id="6319"/>
    <lineage>
        <taxon>Eukaryota</taxon>
        <taxon>Metazoa</taxon>
        <taxon>Ecdysozoa</taxon>
        <taxon>Nematoda</taxon>
        <taxon>Chromadorea</taxon>
        <taxon>Rhabditida</taxon>
        <taxon>Rhabditina</taxon>
        <taxon>Rhabditomorpha</taxon>
        <taxon>Strongyloidea</taxon>
        <taxon>Trichostrongylidae</taxon>
        <taxon>Trichostrongylus</taxon>
    </lineage>
</organism>
<dbReference type="Proteomes" id="UP001331761">
    <property type="component" value="Unassembled WGS sequence"/>
</dbReference>
<gene>
    <name evidence="1" type="ORF">GCK32_020775</name>
</gene>
<sequence>MNFMRAARVNGGYQANIRLFGERLALASTEHLLSSSMVVSRQSRDELYEVQSQANRNAQGKRIHETKHWNLKKNFTTTNT</sequence>